<dbReference type="KEGG" id="thel:IG193_01365"/>
<protein>
    <submittedName>
        <fullName evidence="2">NAD(P)/FAD-dependent oxidoreductase</fullName>
    </submittedName>
</protein>
<evidence type="ECO:0000313" key="2">
    <source>
        <dbReference type="EMBL" id="QOJ79139.1"/>
    </source>
</evidence>
<dbReference type="PANTHER" id="PTHR42685:SF22">
    <property type="entry name" value="CONDITIONED MEDIUM FACTOR RECEPTOR 1"/>
    <property type="match status" value="1"/>
</dbReference>
<dbReference type="PRINTS" id="PR00420">
    <property type="entry name" value="RNGMNOXGNASE"/>
</dbReference>
<reference evidence="2 3" key="1">
    <citation type="submission" date="2020-10" db="EMBL/GenBank/DDBJ databases">
        <title>Thermofilum lucidum 3507LT sp. nov. a novel member of Thermofilaceae family isolated from Chile hot spring, and proposal of description order Thermofilales.</title>
        <authorList>
            <person name="Zayulina K.S."/>
            <person name="Elcheninov A.G."/>
            <person name="Toshchakov S.V."/>
            <person name="Kublanov I.V."/>
        </authorList>
    </citation>
    <scope>NUCLEOTIDE SEQUENCE [LARGE SCALE GENOMIC DNA]</scope>
    <source>
        <strain evidence="2 3">3507LT</strain>
    </source>
</reference>
<name>A0A7L9FH97_9CREN</name>
<dbReference type="RefSeq" id="WP_192819111.1">
    <property type="nucleotide sequence ID" value="NZ_CP062310.1"/>
</dbReference>
<feature type="domain" description="FAD-binding" evidence="1">
    <location>
        <begin position="2"/>
        <end position="293"/>
    </location>
</feature>
<dbReference type="InParanoid" id="A0A7L9FH97"/>
<dbReference type="AlphaFoldDB" id="A0A7L9FH97"/>
<dbReference type="InterPro" id="IPR036188">
    <property type="entry name" value="FAD/NAD-bd_sf"/>
</dbReference>
<dbReference type="GeneID" id="59148503"/>
<dbReference type="InterPro" id="IPR050407">
    <property type="entry name" value="Geranylgeranyl_reductase"/>
</dbReference>
<proteinExistence type="predicted"/>
<gene>
    <name evidence="2" type="ORF">IG193_01365</name>
</gene>
<dbReference type="GO" id="GO:0016628">
    <property type="term" value="F:oxidoreductase activity, acting on the CH-CH group of donors, NAD or NADP as acceptor"/>
    <property type="evidence" value="ECO:0007669"/>
    <property type="project" value="InterPro"/>
</dbReference>
<dbReference type="InterPro" id="IPR002938">
    <property type="entry name" value="FAD-bd"/>
</dbReference>
<keyword evidence="3" id="KW-1185">Reference proteome</keyword>
<dbReference type="NCBIfam" id="TIGR02032">
    <property type="entry name" value="GG-red-SF"/>
    <property type="match status" value="1"/>
</dbReference>
<dbReference type="SUPFAM" id="SSF51905">
    <property type="entry name" value="FAD/NAD(P)-binding domain"/>
    <property type="match status" value="1"/>
</dbReference>
<sequence>MYDAIVVGAGPSGSSAARILAEKGFKVLALDSARFPRLKVCGGGIGWRVFRDYRGLVDVPEEYRVRANISLFVSPSGYTVEVSASDLEGYLIPRTAFDHSLVRAAVNAGAELREGVTVTGVVEEDSKVRVFTKSGEVVEGSVAIGADGVYSVVARSLGLQPANWLRDNAFCPVAYVPASRPGSGEHELEFYLGFMGEGYAWIFRHYDHLNVGIGTLRKNYTVPPDKALYDFMKNNPIASRKIKLGGESVKSRYIPYNGMLRRLYSRRVLLVGDAGGFVNTLTGEGIWMAMKTGELAAEAVTKALETGELLKNFRSYQRRVETHPEIGEELKYGRILRDMFFSSPRLFDEYILRAREDQKLAKLLGDLVFARKPYPELVRQLARELPLALTSKVLASAPVKSIQLLLGYGDPYFPGEGVASRCTYYTESSA</sequence>
<dbReference type="PANTHER" id="PTHR42685">
    <property type="entry name" value="GERANYLGERANYL DIPHOSPHATE REDUCTASE"/>
    <property type="match status" value="1"/>
</dbReference>
<dbReference type="EMBL" id="CP062310">
    <property type="protein sequence ID" value="QOJ79139.1"/>
    <property type="molecule type" value="Genomic_DNA"/>
</dbReference>
<dbReference type="InterPro" id="IPR011777">
    <property type="entry name" value="Geranylgeranyl_Rdtase_fam"/>
</dbReference>
<evidence type="ECO:0000259" key="1">
    <source>
        <dbReference type="Pfam" id="PF01494"/>
    </source>
</evidence>
<evidence type="ECO:0000313" key="3">
    <source>
        <dbReference type="Proteomes" id="UP000594121"/>
    </source>
</evidence>
<organism evidence="2 3">
    <name type="scientific">Infirmifilum lucidum</name>
    <dbReference type="NCBI Taxonomy" id="2776706"/>
    <lineage>
        <taxon>Archaea</taxon>
        <taxon>Thermoproteota</taxon>
        <taxon>Thermoprotei</taxon>
        <taxon>Thermofilales</taxon>
        <taxon>Thermofilaceae</taxon>
        <taxon>Infirmifilum</taxon>
    </lineage>
</organism>
<dbReference type="Gene3D" id="3.50.50.60">
    <property type="entry name" value="FAD/NAD(P)-binding domain"/>
    <property type="match status" value="1"/>
</dbReference>
<accession>A0A7L9FH97</accession>
<dbReference type="GO" id="GO:0071949">
    <property type="term" value="F:FAD binding"/>
    <property type="evidence" value="ECO:0007669"/>
    <property type="project" value="InterPro"/>
</dbReference>
<dbReference type="Pfam" id="PF01494">
    <property type="entry name" value="FAD_binding_3"/>
    <property type="match status" value="1"/>
</dbReference>
<dbReference type="Proteomes" id="UP000594121">
    <property type="component" value="Chromosome"/>
</dbReference>
<dbReference type="FunCoup" id="A0A7L9FH97">
    <property type="interactions" value="132"/>
</dbReference>